<reference evidence="6" key="3">
    <citation type="submission" date="2025-09" db="UniProtKB">
        <authorList>
            <consortium name="Ensembl"/>
        </authorList>
    </citation>
    <scope>IDENTIFICATION</scope>
</reference>
<evidence type="ECO:0000259" key="5">
    <source>
        <dbReference type="PROSITE" id="PS50835"/>
    </source>
</evidence>
<name>A0A670IVS0_PODMU</name>
<evidence type="ECO:0000313" key="7">
    <source>
        <dbReference type="Proteomes" id="UP000472272"/>
    </source>
</evidence>
<reference evidence="6" key="2">
    <citation type="submission" date="2025-08" db="UniProtKB">
        <authorList>
            <consortium name="Ensembl"/>
        </authorList>
    </citation>
    <scope>IDENTIFICATION</scope>
</reference>
<dbReference type="Pfam" id="PF13895">
    <property type="entry name" value="Ig_2"/>
    <property type="match status" value="1"/>
</dbReference>
<dbReference type="Gene3D" id="2.60.40.10">
    <property type="entry name" value="Immunoglobulins"/>
    <property type="match status" value="1"/>
</dbReference>
<dbReference type="InterPro" id="IPR052598">
    <property type="entry name" value="IgSF_CEA-related"/>
</dbReference>
<dbReference type="Proteomes" id="UP000472272">
    <property type="component" value="Chromosome 8"/>
</dbReference>
<sequence>RREERLPESVLEHFPLNLSCSANSNPPANYSWYHNEKLLEAQDESQLLISHLSLNDAGKYTCNATNDATGLFSHTSLEISVLGDFSSSGQIQFLVLKSLCLLPYFWTHTTFFLSMKTPR</sequence>
<evidence type="ECO:0000256" key="1">
    <source>
        <dbReference type="ARBA" id="ARBA00022729"/>
    </source>
</evidence>
<dbReference type="GeneTree" id="ENSGT00990000210968"/>
<dbReference type="InterPro" id="IPR013783">
    <property type="entry name" value="Ig-like_fold"/>
</dbReference>
<dbReference type="PANTHER" id="PTHR44337">
    <property type="entry name" value="CARCINOEMBRYONIC ANTIGEN-RELATED CELL ADHESION MOLECULE 8"/>
    <property type="match status" value="1"/>
</dbReference>
<dbReference type="InterPro" id="IPR003598">
    <property type="entry name" value="Ig_sub2"/>
</dbReference>
<dbReference type="AlphaFoldDB" id="A0A670IVS0"/>
<dbReference type="Ensembl" id="ENSPMRT00000016311.1">
    <property type="protein sequence ID" value="ENSPMRP00000015267.1"/>
    <property type="gene ID" value="ENSPMRG00000010183.1"/>
</dbReference>
<keyword evidence="2" id="KW-1015">Disulfide bond</keyword>
<dbReference type="CDD" id="cd00096">
    <property type="entry name" value="Ig"/>
    <property type="match status" value="1"/>
</dbReference>
<dbReference type="InterPro" id="IPR036179">
    <property type="entry name" value="Ig-like_dom_sf"/>
</dbReference>
<evidence type="ECO:0000256" key="2">
    <source>
        <dbReference type="ARBA" id="ARBA00023157"/>
    </source>
</evidence>
<feature type="domain" description="Ig-like" evidence="5">
    <location>
        <begin position="1"/>
        <end position="78"/>
    </location>
</feature>
<keyword evidence="3" id="KW-0325">Glycoprotein</keyword>
<keyword evidence="4" id="KW-0393">Immunoglobulin domain</keyword>
<dbReference type="InterPro" id="IPR007110">
    <property type="entry name" value="Ig-like_dom"/>
</dbReference>
<organism evidence="6 7">
    <name type="scientific">Podarcis muralis</name>
    <name type="common">Wall lizard</name>
    <name type="synonym">Lacerta muralis</name>
    <dbReference type="NCBI Taxonomy" id="64176"/>
    <lineage>
        <taxon>Eukaryota</taxon>
        <taxon>Metazoa</taxon>
        <taxon>Chordata</taxon>
        <taxon>Craniata</taxon>
        <taxon>Vertebrata</taxon>
        <taxon>Euteleostomi</taxon>
        <taxon>Lepidosauria</taxon>
        <taxon>Squamata</taxon>
        <taxon>Bifurcata</taxon>
        <taxon>Unidentata</taxon>
        <taxon>Episquamata</taxon>
        <taxon>Laterata</taxon>
        <taxon>Lacertibaenia</taxon>
        <taxon>Lacertidae</taxon>
        <taxon>Podarcis</taxon>
    </lineage>
</organism>
<dbReference type="PROSITE" id="PS50835">
    <property type="entry name" value="IG_LIKE"/>
    <property type="match status" value="1"/>
</dbReference>
<dbReference type="SMART" id="SM00409">
    <property type="entry name" value="IG"/>
    <property type="match status" value="1"/>
</dbReference>
<keyword evidence="1" id="KW-0732">Signal</keyword>
<dbReference type="SUPFAM" id="SSF48726">
    <property type="entry name" value="Immunoglobulin"/>
    <property type="match status" value="1"/>
</dbReference>
<dbReference type="InterPro" id="IPR003599">
    <property type="entry name" value="Ig_sub"/>
</dbReference>
<proteinExistence type="predicted"/>
<evidence type="ECO:0000256" key="4">
    <source>
        <dbReference type="ARBA" id="ARBA00023319"/>
    </source>
</evidence>
<evidence type="ECO:0000313" key="6">
    <source>
        <dbReference type="Ensembl" id="ENSPMRP00000015267.1"/>
    </source>
</evidence>
<dbReference type="SMART" id="SM00408">
    <property type="entry name" value="IGc2"/>
    <property type="match status" value="1"/>
</dbReference>
<keyword evidence="7" id="KW-1185">Reference proteome</keyword>
<reference evidence="6 7" key="1">
    <citation type="journal article" date="2019" name="Proc. Natl. Acad. Sci. U.S.A.">
        <title>Regulatory changes in pterin and carotenoid genes underlie balanced color polymorphisms in the wall lizard.</title>
        <authorList>
            <person name="Andrade P."/>
            <person name="Pinho C."/>
            <person name="Perez I de Lanuza G."/>
            <person name="Afonso S."/>
            <person name="Brejcha J."/>
            <person name="Rubin C.J."/>
            <person name="Wallerman O."/>
            <person name="Pereira P."/>
            <person name="Sabatino S.J."/>
            <person name="Bellati A."/>
            <person name="Pellitteri-Rosa D."/>
            <person name="Bosakova Z."/>
            <person name="Bunikis I."/>
            <person name="Carretero M.A."/>
            <person name="Feiner N."/>
            <person name="Marsik P."/>
            <person name="Pauperio F."/>
            <person name="Salvi D."/>
            <person name="Soler L."/>
            <person name="While G.M."/>
            <person name="Uller T."/>
            <person name="Font E."/>
            <person name="Andersson L."/>
            <person name="Carneiro M."/>
        </authorList>
    </citation>
    <scope>NUCLEOTIDE SEQUENCE</scope>
</reference>
<protein>
    <recommendedName>
        <fullName evidence="5">Ig-like domain-containing protein</fullName>
    </recommendedName>
</protein>
<dbReference type="PANTHER" id="PTHR44337:SF20">
    <property type="entry name" value="CARCINOEMBRYONIC ANTIGEN-RELATED CELL ADHESION MOLECULE 5-RELATED"/>
    <property type="match status" value="1"/>
</dbReference>
<evidence type="ECO:0000256" key="3">
    <source>
        <dbReference type="ARBA" id="ARBA00023180"/>
    </source>
</evidence>
<accession>A0A670IVS0</accession>